<proteinExistence type="predicted"/>
<gene>
    <name evidence="2" type="ORF">COX64_01225</name>
</gene>
<feature type="transmembrane region" description="Helical" evidence="1">
    <location>
        <begin position="6"/>
        <end position="24"/>
    </location>
</feature>
<comment type="caution">
    <text evidence="2">The sequence shown here is derived from an EMBL/GenBank/DDBJ whole genome shotgun (WGS) entry which is preliminary data.</text>
</comment>
<keyword evidence="1" id="KW-1133">Transmembrane helix</keyword>
<accession>A0A2M7W2N5</accession>
<evidence type="ECO:0000256" key="1">
    <source>
        <dbReference type="SAM" id="Phobius"/>
    </source>
</evidence>
<keyword evidence="1" id="KW-0812">Transmembrane</keyword>
<dbReference type="EMBL" id="PFQB01000027">
    <property type="protein sequence ID" value="PJA15070.1"/>
    <property type="molecule type" value="Genomic_DNA"/>
</dbReference>
<name>A0A2M7W2N5_9BACT</name>
<protein>
    <submittedName>
        <fullName evidence="2">Uncharacterized protein</fullName>
    </submittedName>
</protein>
<sequence>MDKKSIIVLGAIALVVLTLGYFVGRSANIDTKPNITPTPTAIVTQSPSITPIETVTVIPTTTVSPTPTTTVTPTPIKITFLKVTSEKPAPGAGTGTYTFSFSKCTSSSCAHYLLATAKNASFPILSTVSPEMTLPFLITSQTSNLDATAGNSYNEMTSGTEVYLGTTFDGISSDFGDGKSYYVFSVCSAALSTCRKYLLDTTKASATLKGLLIDSRKGKTAYIDSKTAGGDSAAGTTYYYMTTGITVYFK</sequence>
<evidence type="ECO:0000313" key="2">
    <source>
        <dbReference type="EMBL" id="PJA15070.1"/>
    </source>
</evidence>
<keyword evidence="1" id="KW-0472">Membrane</keyword>
<reference evidence="3" key="1">
    <citation type="submission" date="2017-09" db="EMBL/GenBank/DDBJ databases">
        <title>Depth-based differentiation of microbial function through sediment-hosted aquifers and enrichment of novel symbionts in the deep terrestrial subsurface.</title>
        <authorList>
            <person name="Probst A.J."/>
            <person name="Ladd B."/>
            <person name="Jarett J.K."/>
            <person name="Geller-Mcgrath D.E."/>
            <person name="Sieber C.M.K."/>
            <person name="Emerson J.B."/>
            <person name="Anantharaman K."/>
            <person name="Thomas B.C."/>
            <person name="Malmstrom R."/>
            <person name="Stieglmeier M."/>
            <person name="Klingl A."/>
            <person name="Woyke T."/>
            <person name="Ryan C.M."/>
            <person name="Banfield J.F."/>
        </authorList>
    </citation>
    <scope>NUCLEOTIDE SEQUENCE [LARGE SCALE GENOMIC DNA]</scope>
</reference>
<dbReference type="AlphaFoldDB" id="A0A2M7W2N5"/>
<organism evidence="2 3">
    <name type="scientific">Candidatus Dojkabacteria bacterium CG_4_10_14_0_2_um_filter_Dojkabacteria_WS6_41_15</name>
    <dbReference type="NCBI Taxonomy" id="2014249"/>
    <lineage>
        <taxon>Bacteria</taxon>
        <taxon>Candidatus Dojkabacteria</taxon>
    </lineage>
</organism>
<evidence type="ECO:0000313" key="3">
    <source>
        <dbReference type="Proteomes" id="UP000228952"/>
    </source>
</evidence>
<dbReference type="Proteomes" id="UP000228952">
    <property type="component" value="Unassembled WGS sequence"/>
</dbReference>